<comment type="caution">
    <text evidence="2">The sequence shown here is derived from an EMBL/GenBank/DDBJ whole genome shotgun (WGS) entry which is preliminary data.</text>
</comment>
<name>A0A2P5HH54_DIAHE</name>
<evidence type="ECO:0000256" key="1">
    <source>
        <dbReference type="SAM" id="SignalP"/>
    </source>
</evidence>
<dbReference type="PANTHER" id="PTHR34883:SF15">
    <property type="entry name" value="EXTRACELLULAR SERINE-RICH PROTEIN"/>
    <property type="match status" value="1"/>
</dbReference>
<dbReference type="Gene3D" id="2.60.40.420">
    <property type="entry name" value="Cupredoxins - blue copper proteins"/>
    <property type="match status" value="1"/>
</dbReference>
<dbReference type="EMBL" id="MAVT02002156">
    <property type="protein sequence ID" value="POS69574.1"/>
    <property type="molecule type" value="Genomic_DNA"/>
</dbReference>
<keyword evidence="1" id="KW-0732">Signal</keyword>
<protein>
    <recommendedName>
        <fullName evidence="4">Extracellular serine-rich protein</fullName>
    </recommendedName>
</protein>
<organism evidence="2 3">
    <name type="scientific">Diaporthe helianthi</name>
    <dbReference type="NCBI Taxonomy" id="158607"/>
    <lineage>
        <taxon>Eukaryota</taxon>
        <taxon>Fungi</taxon>
        <taxon>Dikarya</taxon>
        <taxon>Ascomycota</taxon>
        <taxon>Pezizomycotina</taxon>
        <taxon>Sordariomycetes</taxon>
        <taxon>Sordariomycetidae</taxon>
        <taxon>Diaporthales</taxon>
        <taxon>Diaporthaceae</taxon>
        <taxon>Diaporthe</taxon>
    </lineage>
</organism>
<accession>A0A2P5HH54</accession>
<sequence>MHLLTPLLVIIALADPFLTTAKVVVIRSTGEAPFFDPTNTTADVGDVLEFHFKAHNRSIVRGDYDRPCEPAAAPEAFYSGFFVQDNTDTENVSPNSTVFRVTVNDTEPIVYYCSQNGPGFGNHCKDHGMAGVVNEPDLSRLQEYRDSAASVNTSVTPDSGPFGGIFAANPDDAAVSGTASTSAAAGGWKYTWTRSCWLLSLVMAISAAI</sequence>
<evidence type="ECO:0008006" key="4">
    <source>
        <dbReference type="Google" id="ProtNLM"/>
    </source>
</evidence>
<reference evidence="2" key="1">
    <citation type="submission" date="2017-09" db="EMBL/GenBank/DDBJ databases">
        <title>Polyketide synthases of a Diaporthe helianthi virulent isolate.</title>
        <authorList>
            <person name="Baroncelli R."/>
        </authorList>
    </citation>
    <scope>NUCLEOTIDE SEQUENCE [LARGE SCALE GENOMIC DNA]</scope>
    <source>
        <strain evidence="2">7/96</strain>
    </source>
</reference>
<proteinExistence type="predicted"/>
<dbReference type="STRING" id="158607.A0A2P5HH54"/>
<dbReference type="OrthoDB" id="5415867at2759"/>
<dbReference type="InterPro" id="IPR008972">
    <property type="entry name" value="Cupredoxin"/>
</dbReference>
<dbReference type="Proteomes" id="UP000094444">
    <property type="component" value="Unassembled WGS sequence"/>
</dbReference>
<feature type="signal peptide" evidence="1">
    <location>
        <begin position="1"/>
        <end position="21"/>
    </location>
</feature>
<gene>
    <name evidence="2" type="ORF">DHEL01_v212033</name>
</gene>
<dbReference type="InParanoid" id="A0A2P5HH54"/>
<dbReference type="AlphaFoldDB" id="A0A2P5HH54"/>
<keyword evidence="3" id="KW-1185">Reference proteome</keyword>
<dbReference type="SUPFAM" id="SSF49503">
    <property type="entry name" value="Cupredoxins"/>
    <property type="match status" value="1"/>
</dbReference>
<feature type="chain" id="PRO_5015185828" description="Extracellular serine-rich protein" evidence="1">
    <location>
        <begin position="22"/>
        <end position="209"/>
    </location>
</feature>
<dbReference type="PANTHER" id="PTHR34883">
    <property type="entry name" value="SERINE-RICH PROTEIN, PUTATIVE-RELATED-RELATED"/>
    <property type="match status" value="1"/>
</dbReference>
<evidence type="ECO:0000313" key="2">
    <source>
        <dbReference type="EMBL" id="POS69574.1"/>
    </source>
</evidence>
<dbReference type="InterPro" id="IPR052953">
    <property type="entry name" value="Ser-rich/MCO-related"/>
</dbReference>
<evidence type="ECO:0000313" key="3">
    <source>
        <dbReference type="Proteomes" id="UP000094444"/>
    </source>
</evidence>